<reference evidence="4 5" key="1">
    <citation type="submission" date="2022-11" db="EMBL/GenBank/DDBJ databases">
        <title>Anaerobic phenanthrene biodegradation by a DNRA strain PheN6.</title>
        <authorList>
            <person name="Zhang Z."/>
        </authorList>
    </citation>
    <scope>NUCLEOTIDE SEQUENCE [LARGE SCALE GENOMIC DNA]</scope>
    <source>
        <strain evidence="4 5">PheN6</strain>
    </source>
</reference>
<gene>
    <name evidence="4" type="ORF">OO014_12450</name>
</gene>
<name>A0ABT5GK62_9MICO</name>
<feature type="compositionally biased region" description="Low complexity" evidence="1">
    <location>
        <begin position="1"/>
        <end position="11"/>
    </location>
</feature>
<proteinExistence type="predicted"/>
<keyword evidence="5" id="KW-1185">Reference proteome</keyword>
<keyword evidence="2" id="KW-1133">Transmembrane helix</keyword>
<dbReference type="RefSeq" id="WP_272462645.1">
    <property type="nucleotide sequence ID" value="NZ_JAPFQL010000051.1"/>
</dbReference>
<evidence type="ECO:0000313" key="5">
    <source>
        <dbReference type="Proteomes" id="UP001150259"/>
    </source>
</evidence>
<dbReference type="Pfam" id="PF07811">
    <property type="entry name" value="TadE"/>
    <property type="match status" value="1"/>
</dbReference>
<protein>
    <submittedName>
        <fullName evidence="4">Pilus assembly protein</fullName>
    </submittedName>
</protein>
<dbReference type="InterPro" id="IPR012495">
    <property type="entry name" value="TadE-like_dom"/>
</dbReference>
<evidence type="ECO:0000256" key="1">
    <source>
        <dbReference type="SAM" id="MobiDB-lite"/>
    </source>
</evidence>
<accession>A0ABT5GK62</accession>
<evidence type="ECO:0000259" key="3">
    <source>
        <dbReference type="Pfam" id="PF07811"/>
    </source>
</evidence>
<keyword evidence="2" id="KW-0472">Membrane</keyword>
<dbReference type="EMBL" id="JAPFQL010000051">
    <property type="protein sequence ID" value="MDC5698071.1"/>
    <property type="molecule type" value="Genomic_DNA"/>
</dbReference>
<comment type="caution">
    <text evidence="4">The sequence shown here is derived from an EMBL/GenBank/DDBJ whole genome shotgun (WGS) entry which is preliminary data.</text>
</comment>
<keyword evidence="2" id="KW-0812">Transmembrane</keyword>
<feature type="domain" description="TadE-like" evidence="3">
    <location>
        <begin position="38"/>
        <end position="80"/>
    </location>
</feature>
<evidence type="ECO:0000313" key="4">
    <source>
        <dbReference type="EMBL" id="MDC5698071.1"/>
    </source>
</evidence>
<evidence type="ECO:0000256" key="2">
    <source>
        <dbReference type="SAM" id="Phobius"/>
    </source>
</evidence>
<dbReference type="Proteomes" id="UP001150259">
    <property type="component" value="Unassembled WGS sequence"/>
</dbReference>
<sequence>MTPATPHAMTRPRPPRRRLRAPVRDAARRLPESGREGGSASIQMVFLLPVMFSMMFLGMQAALYYHARTVAIAAAQEGARAAAAETGTTSHGTRAALNFVADAGGDDVLTAVAVTGARTATTATVTVRGRSLNVIPGWSPLLEQSATAPVERLTR</sequence>
<feature type="region of interest" description="Disordered" evidence="1">
    <location>
        <begin position="1"/>
        <end position="23"/>
    </location>
</feature>
<organism evidence="4 5">
    <name type="scientific">Intrasporangium calvum</name>
    <dbReference type="NCBI Taxonomy" id="53358"/>
    <lineage>
        <taxon>Bacteria</taxon>
        <taxon>Bacillati</taxon>
        <taxon>Actinomycetota</taxon>
        <taxon>Actinomycetes</taxon>
        <taxon>Micrococcales</taxon>
        <taxon>Intrasporangiaceae</taxon>
        <taxon>Intrasporangium</taxon>
    </lineage>
</organism>
<feature type="transmembrane region" description="Helical" evidence="2">
    <location>
        <begin position="40"/>
        <end position="59"/>
    </location>
</feature>